<keyword evidence="3" id="KW-1185">Reference proteome</keyword>
<evidence type="ECO:0000313" key="2">
    <source>
        <dbReference type="EMBL" id="SMA31999.1"/>
    </source>
</evidence>
<evidence type="ECO:0008006" key="4">
    <source>
        <dbReference type="Google" id="ProtNLM"/>
    </source>
</evidence>
<feature type="signal peptide" evidence="1">
    <location>
        <begin position="1"/>
        <end position="24"/>
    </location>
</feature>
<gene>
    <name evidence="2" type="ORF">EHSB41UT_00088</name>
</gene>
<feature type="chain" id="PRO_5012846762" description="DUF4440 domain-containing protein" evidence="1">
    <location>
        <begin position="25"/>
        <end position="143"/>
    </location>
</feature>
<proteinExistence type="predicted"/>
<dbReference type="EMBL" id="FWPT01000001">
    <property type="protein sequence ID" value="SMA31999.1"/>
    <property type="molecule type" value="Genomic_DNA"/>
</dbReference>
<dbReference type="OrthoDB" id="5801455at2"/>
<name>A0A1X7AE19_9GAMM</name>
<reference evidence="2 3" key="1">
    <citation type="submission" date="2017-03" db="EMBL/GenBank/DDBJ databases">
        <authorList>
            <person name="Afonso C.L."/>
            <person name="Miller P.J."/>
            <person name="Scott M.A."/>
            <person name="Spackman E."/>
            <person name="Goraichik I."/>
            <person name="Dimitrov K.M."/>
            <person name="Suarez D.L."/>
            <person name="Swayne D.E."/>
        </authorList>
    </citation>
    <scope>NUCLEOTIDE SEQUENCE [LARGE SCALE GENOMIC DNA]</scope>
    <source>
        <strain evidence="2">SB41UT1</strain>
    </source>
</reference>
<dbReference type="Gene3D" id="3.10.450.50">
    <property type="match status" value="1"/>
</dbReference>
<dbReference type="SUPFAM" id="SSF54427">
    <property type="entry name" value="NTF2-like"/>
    <property type="match status" value="1"/>
</dbReference>
<dbReference type="InterPro" id="IPR032710">
    <property type="entry name" value="NTF2-like_dom_sf"/>
</dbReference>
<dbReference type="Proteomes" id="UP000196573">
    <property type="component" value="Unassembled WGS sequence"/>
</dbReference>
<keyword evidence="1" id="KW-0732">Signal</keyword>
<organism evidence="2 3">
    <name type="scientific">Parendozoicomonas haliclonae</name>
    <dbReference type="NCBI Taxonomy" id="1960125"/>
    <lineage>
        <taxon>Bacteria</taxon>
        <taxon>Pseudomonadati</taxon>
        <taxon>Pseudomonadota</taxon>
        <taxon>Gammaproteobacteria</taxon>
        <taxon>Oceanospirillales</taxon>
        <taxon>Endozoicomonadaceae</taxon>
        <taxon>Parendozoicomonas</taxon>
    </lineage>
</organism>
<dbReference type="AlphaFoldDB" id="A0A1X7AE19"/>
<evidence type="ECO:0000256" key="1">
    <source>
        <dbReference type="SAM" id="SignalP"/>
    </source>
</evidence>
<protein>
    <recommendedName>
        <fullName evidence="4">DUF4440 domain-containing protein</fullName>
    </recommendedName>
</protein>
<evidence type="ECO:0000313" key="3">
    <source>
        <dbReference type="Proteomes" id="UP000196573"/>
    </source>
</evidence>
<accession>A0A1X7AE19</accession>
<dbReference type="RefSeq" id="WP_133060330.1">
    <property type="nucleotide sequence ID" value="NZ_FWPT01000001.1"/>
</dbReference>
<sequence>MPTHNYSIKALLCTVLLFLLSACSQIPDEEAINQQIDAIVSGLNEKDNGKVLERLSPDFQGSHNLDRQNARRLMAGYFLRHKNIDVVLTHRETTVQGSSAITQGAALLAGRDQLLPETGRVVQLTGYWEKNDDEWLLEKLEWK</sequence>